<name>A0AAJ6DCJ9_9MICC</name>
<organism evidence="4 5">
    <name type="scientific">Auritidibacter ignavus</name>
    <dbReference type="NCBI Taxonomy" id="678932"/>
    <lineage>
        <taxon>Bacteria</taxon>
        <taxon>Bacillati</taxon>
        <taxon>Actinomycetota</taxon>
        <taxon>Actinomycetes</taxon>
        <taxon>Micrococcales</taxon>
        <taxon>Micrococcaceae</taxon>
        <taxon>Auritidibacter</taxon>
    </lineage>
</organism>
<accession>A0AAJ6DCJ9</accession>
<dbReference type="AlphaFoldDB" id="A0AAJ6DCJ9"/>
<dbReference type="InterPro" id="IPR026881">
    <property type="entry name" value="WYL_dom"/>
</dbReference>
<dbReference type="Pfam" id="PF19187">
    <property type="entry name" value="HTH_PafC"/>
    <property type="match status" value="1"/>
</dbReference>
<feature type="domain" description="WYL" evidence="2">
    <location>
        <begin position="136"/>
        <end position="199"/>
    </location>
</feature>
<proteinExistence type="predicted"/>
<evidence type="ECO:0000259" key="2">
    <source>
        <dbReference type="Pfam" id="PF13280"/>
    </source>
</evidence>
<evidence type="ECO:0000313" key="5">
    <source>
        <dbReference type="Proteomes" id="UP001224674"/>
    </source>
</evidence>
<dbReference type="PANTHER" id="PTHR34580">
    <property type="match status" value="1"/>
</dbReference>
<dbReference type="EMBL" id="CP122566">
    <property type="protein sequence ID" value="WGH93720.1"/>
    <property type="molecule type" value="Genomic_DNA"/>
</dbReference>
<protein>
    <submittedName>
        <fullName evidence="4">WYL domain-containing protein</fullName>
    </submittedName>
</protein>
<dbReference type="RefSeq" id="WP_279675101.1">
    <property type="nucleotide sequence ID" value="NZ_CP122566.1"/>
</dbReference>
<dbReference type="Proteomes" id="UP001224674">
    <property type="component" value="Chromosome"/>
</dbReference>
<reference evidence="4 5" key="1">
    <citation type="submission" date="2023-03" db="EMBL/GenBank/DDBJ databases">
        <title>Complete genome sequences of several Auritidibacter ignavus strains isolated from ear infections.</title>
        <authorList>
            <person name="Baehr T."/>
            <person name="Baumhoegger A.M."/>
        </authorList>
    </citation>
    <scope>NUCLEOTIDE SEQUENCE [LARGE SCALE GENOMIC DNA]</scope>
    <source>
        <strain evidence="4 5">BABAE-6</strain>
    </source>
</reference>
<dbReference type="Pfam" id="PF13280">
    <property type="entry name" value="WYL"/>
    <property type="match status" value="2"/>
</dbReference>
<feature type="domain" description="PafC HTH" evidence="3">
    <location>
        <begin position="343"/>
        <end position="459"/>
    </location>
</feature>
<gene>
    <name evidence="4" type="ORF">QDX21_02680</name>
</gene>
<dbReference type="InterPro" id="IPR043839">
    <property type="entry name" value="PafC_HTH"/>
</dbReference>
<evidence type="ECO:0000259" key="3">
    <source>
        <dbReference type="Pfam" id="PF19187"/>
    </source>
</evidence>
<dbReference type="PROSITE" id="PS52050">
    <property type="entry name" value="WYL"/>
    <property type="match status" value="2"/>
</dbReference>
<feature type="region of interest" description="Disordered" evidence="1">
    <location>
        <begin position="200"/>
        <end position="219"/>
    </location>
</feature>
<keyword evidence="5" id="KW-1185">Reference proteome</keyword>
<dbReference type="PANTHER" id="PTHR34580:SF1">
    <property type="entry name" value="PROTEIN PAFC"/>
    <property type="match status" value="1"/>
</dbReference>
<evidence type="ECO:0000313" key="4">
    <source>
        <dbReference type="EMBL" id="WGH93720.1"/>
    </source>
</evidence>
<sequence>MWLLLDSTQGLTKRQIRHCVDDYRELNDDSFDRQFTRDKTSLRDIGIPLVSDEIETLEHTEHRYRIDRDQLFLPPIDLEPDEFRALNQARGVWDHTPLQAAARRATGRMGLQTATQYEHGTEPSLSAQLANTSKNLVQLSEMALAQQVIRFGYRAADGTYSAQRSVRAWVVVMANGQWYLVGWDLDRQAVRNFRLTRFTTDPKPVTDRDPNTLPTDSQRPVDLDVSELQRQLIPTDDPLTTVQVWVADGHGPQLRMLGTVLQSSSSTPGWDLIEIPAAHTVDIHQLLARAVGHVVVDPHHHPDLAQSLLAQWQQVIDAHQRPDPAGFDLRAPKRERLRAAETERIARLLDIVAILNVRGRTSREELKSRLGLSDQQLSKDLNVLQFCGMPERDFAGQQFDIDQVGDSVEIYQAEDLQAPRRFSRPEGTALLSALDALQRQGIATEQELQAIRSARAKIDRAIRTSAPADHDDPDQSLNIVALFPDLSLGPYQQLAQDIHRAISDHRVIVIDYYGQFADRVTTREIEPLRLLFYRQHTYVQAWCRRANAERSFRLDRIGRLAETEDTFTPRVALHALGLPTTGETHDDHETLVVQCLFSYRLKDLVPTYDPVRVAELDDGRVVAELRMHSMRALQDLVTSHPGEIQVLGTTPQSRRVRDELVERLDGAIATQHRAMTKQDFLSPVTSRSL</sequence>
<evidence type="ECO:0000256" key="1">
    <source>
        <dbReference type="SAM" id="MobiDB-lite"/>
    </source>
</evidence>
<dbReference type="InterPro" id="IPR051534">
    <property type="entry name" value="CBASS_pafABC_assoc_protein"/>
</dbReference>
<feature type="domain" description="WYL" evidence="2">
    <location>
        <begin position="496"/>
        <end position="560"/>
    </location>
</feature>